<dbReference type="SUPFAM" id="SSF49303">
    <property type="entry name" value="beta-Galactosidase/glucuronidase domain"/>
    <property type="match status" value="1"/>
</dbReference>
<dbReference type="Pfam" id="PF16355">
    <property type="entry name" value="DUF4982"/>
    <property type="match status" value="1"/>
</dbReference>
<sequence length="865" mass="98614">MKSIINLFLFFSFIISYSQQVRHLETINDSWQFHKGSLDTPFSNDDLISWEKVTIPHSWNTEDILDDEDGYYRGDGWYKKTITIPKVYENQKVFLLFEAVNQVTSLFVNGKTVGKDHIGGYTTFARDITSALKKGENEITVKVNNAHNDEIVPQAADFSFYGGIYRDIQLVITKPVHFEVANMGANAIFVRTPEVSEASAKITIESKLVRPKKGKYLVQHTLFDAQDTMVKQVISKAAFQKDVFSEFTINNPNLWSPDNPYLYKLVSEIVDKDGVVLDRIENPLGFRWFSFDSKKGFFINGKQTKLIGTNRHQDFLGKANAVSDEIHRYDMKLLKEMGINFLRIAHYPQDPAILEMCNKLGFVTTLEIPFVNKAAANEAGKQNTINMLKEAIRFNYNHPSIVAWNLGNETTMKAPKDLGEAYTKHFVETHKVLAETIKEEDHTRYSYSVFFREPAYQDKLGIRFTELVGYNKYYGWYVEELEDIDKNLRSLVKRSLELDPDKPFILSEYGGGADPRIRSYNPTRFDFSIEYQFLLHKAYMKTILDMPEIVGANVWNYADFQVEHRKDAVPHINNKGLVSANRQKKDAFYLYKALLSKTPFLAIASKAWKNRAGIADTQGGTFAIQPITIVGNSKDVELIVNGESLGKKTFDFSTATFDVPLKGGENLIEAVSEQNGQLIKDYATIDFTLQPKNLKSTKNPFNEIAINVGSTCYFNEDHNVNYLWMPDKAYEVGSFGYVGGELLRHPSNRRNTIGTDISVKGTENDPIYQTQLIGVEAYKFDVPNGTYELSFLLAELKTKEENIMDIEVNGKVLWSELNLKKEYGDNRGVAKRFLITVEDDKGITVNFKAKKGKTRLSGIKLRRIN</sequence>
<evidence type="ECO:0000259" key="8">
    <source>
        <dbReference type="Pfam" id="PF16355"/>
    </source>
</evidence>
<feature type="domain" description="Glycosyl hydrolases family 2 sugar binding" evidence="6">
    <location>
        <begin position="72"/>
        <end position="171"/>
    </location>
</feature>
<dbReference type="InterPro" id="IPR021720">
    <property type="entry name" value="Malectin_dom"/>
</dbReference>
<reference evidence="9 10" key="1">
    <citation type="journal article" date="2015" name="Int. J. Syst. Evol. Microbiol.">
        <title>Winogradskyella litoriviva sp. nov., isolated from coastal seawater.</title>
        <authorList>
            <person name="Nedashkovskaya O.I."/>
            <person name="Kukhlevskiy A.D."/>
            <person name="Zhukova N.V."/>
            <person name="Kim S.J."/>
            <person name="Rhee S.K."/>
            <person name="Mikhailov V.V."/>
        </authorList>
    </citation>
    <scope>NUCLEOTIDE SEQUENCE [LARGE SCALE GENOMIC DNA]</scope>
    <source>
        <strain evidence="9 10">KMM6491</strain>
    </source>
</reference>
<dbReference type="RefSeq" id="WP_173300704.1">
    <property type="nucleotide sequence ID" value="NZ_JABRWQ010000003.1"/>
</dbReference>
<dbReference type="SUPFAM" id="SSF49785">
    <property type="entry name" value="Galactose-binding domain-like"/>
    <property type="match status" value="1"/>
</dbReference>
<dbReference type="InterPro" id="IPR008979">
    <property type="entry name" value="Galactose-bd-like_sf"/>
</dbReference>
<feature type="domain" description="Glycoside hydrolase family 2 catalytic" evidence="5">
    <location>
        <begin position="294"/>
        <end position="596"/>
    </location>
</feature>
<feature type="domain" description="Glycoside hydrolase family 2 immunoglobulin-like beta-sandwich" evidence="4">
    <location>
        <begin position="192"/>
        <end position="287"/>
    </location>
</feature>
<dbReference type="Pfam" id="PF00703">
    <property type="entry name" value="Glyco_hydro_2"/>
    <property type="match status" value="1"/>
</dbReference>
<dbReference type="PRINTS" id="PR00132">
    <property type="entry name" value="GLHYDRLASE2"/>
</dbReference>
<evidence type="ECO:0000259" key="5">
    <source>
        <dbReference type="Pfam" id="PF02836"/>
    </source>
</evidence>
<keyword evidence="10" id="KW-1185">Reference proteome</keyword>
<evidence type="ECO:0000313" key="10">
    <source>
        <dbReference type="Proteomes" id="UP000805085"/>
    </source>
</evidence>
<dbReference type="Gene3D" id="3.20.20.80">
    <property type="entry name" value="Glycosidases"/>
    <property type="match status" value="1"/>
</dbReference>
<dbReference type="InterPro" id="IPR006103">
    <property type="entry name" value="Glyco_hydro_2_cat"/>
</dbReference>
<feature type="domain" description="DUF4982" evidence="8">
    <location>
        <begin position="626"/>
        <end position="678"/>
    </location>
</feature>
<dbReference type="Proteomes" id="UP000805085">
    <property type="component" value="Unassembled WGS sequence"/>
</dbReference>
<comment type="similarity">
    <text evidence="1">Belongs to the glycosyl hydrolase 2 family.</text>
</comment>
<dbReference type="InterPro" id="IPR036156">
    <property type="entry name" value="Beta-gal/glucu_dom_sf"/>
</dbReference>
<dbReference type="Pfam" id="PF02836">
    <property type="entry name" value="Glyco_hydro_2_C"/>
    <property type="match status" value="1"/>
</dbReference>
<gene>
    <name evidence="9" type="ORF">HNV10_07430</name>
</gene>
<dbReference type="SUPFAM" id="SSF51445">
    <property type="entry name" value="(Trans)glycosidases"/>
    <property type="match status" value="1"/>
</dbReference>
<keyword evidence="2" id="KW-0378">Hydrolase</keyword>
<proteinExistence type="inferred from homology"/>
<evidence type="ECO:0000259" key="4">
    <source>
        <dbReference type="Pfam" id="PF00703"/>
    </source>
</evidence>
<dbReference type="InterPro" id="IPR006104">
    <property type="entry name" value="Glyco_hydro_2_N"/>
</dbReference>
<dbReference type="Gene3D" id="2.60.40.10">
    <property type="entry name" value="Immunoglobulins"/>
    <property type="match status" value="2"/>
</dbReference>
<dbReference type="Gene3D" id="2.60.120.430">
    <property type="entry name" value="Galactose-binding lectin"/>
    <property type="match status" value="1"/>
</dbReference>
<dbReference type="PANTHER" id="PTHR42732:SF1">
    <property type="entry name" value="BETA-MANNOSIDASE"/>
    <property type="match status" value="1"/>
</dbReference>
<dbReference type="InterPro" id="IPR006101">
    <property type="entry name" value="Glyco_hydro_2"/>
</dbReference>
<evidence type="ECO:0000259" key="6">
    <source>
        <dbReference type="Pfam" id="PF02837"/>
    </source>
</evidence>
<comment type="caution">
    <text evidence="9">The sequence shown here is derived from an EMBL/GenBank/DDBJ whole genome shotgun (WGS) entry which is preliminary data.</text>
</comment>
<dbReference type="Pfam" id="PF02837">
    <property type="entry name" value="Glyco_hydro_2_N"/>
    <property type="match status" value="1"/>
</dbReference>
<dbReference type="InterPro" id="IPR017853">
    <property type="entry name" value="GH"/>
</dbReference>
<dbReference type="InterPro" id="IPR006102">
    <property type="entry name" value="Ig-like_GH2"/>
</dbReference>
<keyword evidence="3" id="KW-0326">Glycosidase</keyword>
<name>A0ABX2E5U9_9FLAO</name>
<evidence type="ECO:0000259" key="7">
    <source>
        <dbReference type="Pfam" id="PF11721"/>
    </source>
</evidence>
<dbReference type="PANTHER" id="PTHR42732">
    <property type="entry name" value="BETA-GALACTOSIDASE"/>
    <property type="match status" value="1"/>
</dbReference>
<dbReference type="EMBL" id="JABRWQ010000003">
    <property type="protein sequence ID" value="NRD23066.1"/>
    <property type="molecule type" value="Genomic_DNA"/>
</dbReference>
<accession>A0ABX2E5U9</accession>
<dbReference type="InterPro" id="IPR032311">
    <property type="entry name" value="DUF4982"/>
</dbReference>
<dbReference type="InterPro" id="IPR051913">
    <property type="entry name" value="GH2_Domain-Containing"/>
</dbReference>
<organism evidence="9 10">
    <name type="scientific">Winogradskyella litoriviva</name>
    <dbReference type="NCBI Taxonomy" id="1220182"/>
    <lineage>
        <taxon>Bacteria</taxon>
        <taxon>Pseudomonadati</taxon>
        <taxon>Bacteroidota</taxon>
        <taxon>Flavobacteriia</taxon>
        <taxon>Flavobacteriales</taxon>
        <taxon>Flavobacteriaceae</taxon>
        <taxon>Winogradskyella</taxon>
    </lineage>
</organism>
<protein>
    <submittedName>
        <fullName evidence="9">DUF4982 domain-containing protein</fullName>
    </submittedName>
</protein>
<feature type="domain" description="Malectin" evidence="7">
    <location>
        <begin position="705"/>
        <end position="854"/>
    </location>
</feature>
<evidence type="ECO:0000256" key="1">
    <source>
        <dbReference type="ARBA" id="ARBA00007401"/>
    </source>
</evidence>
<dbReference type="InterPro" id="IPR013783">
    <property type="entry name" value="Ig-like_fold"/>
</dbReference>
<evidence type="ECO:0000256" key="2">
    <source>
        <dbReference type="ARBA" id="ARBA00022801"/>
    </source>
</evidence>
<evidence type="ECO:0000313" key="9">
    <source>
        <dbReference type="EMBL" id="NRD23066.1"/>
    </source>
</evidence>
<dbReference type="Pfam" id="PF11721">
    <property type="entry name" value="Malectin"/>
    <property type="match status" value="1"/>
</dbReference>
<evidence type="ECO:0000256" key="3">
    <source>
        <dbReference type="ARBA" id="ARBA00023295"/>
    </source>
</evidence>
<dbReference type="Gene3D" id="2.60.120.260">
    <property type="entry name" value="Galactose-binding domain-like"/>
    <property type="match status" value="1"/>
</dbReference>